<organism evidence="4 5">
    <name type="scientific">Actinoallomurus acaciae</name>
    <dbReference type="NCBI Taxonomy" id="502577"/>
    <lineage>
        <taxon>Bacteria</taxon>
        <taxon>Bacillati</taxon>
        <taxon>Actinomycetota</taxon>
        <taxon>Actinomycetes</taxon>
        <taxon>Streptosporangiales</taxon>
        <taxon>Thermomonosporaceae</taxon>
        <taxon>Actinoallomurus</taxon>
    </lineage>
</organism>
<feature type="non-terminal residue" evidence="4">
    <location>
        <position position="214"/>
    </location>
</feature>
<evidence type="ECO:0000256" key="1">
    <source>
        <dbReference type="ARBA" id="ARBA00022676"/>
    </source>
</evidence>
<protein>
    <submittedName>
        <fullName evidence="4">Glycosyltransferase</fullName>
    </submittedName>
</protein>
<dbReference type="Gene3D" id="3.40.50.2000">
    <property type="entry name" value="Glycogen Phosphorylase B"/>
    <property type="match status" value="1"/>
</dbReference>
<evidence type="ECO:0000256" key="2">
    <source>
        <dbReference type="ARBA" id="ARBA00022679"/>
    </source>
</evidence>
<gene>
    <name evidence="4" type="ORF">ACFFNX_48830</name>
</gene>
<reference evidence="4 5" key="1">
    <citation type="submission" date="2024-09" db="EMBL/GenBank/DDBJ databases">
        <authorList>
            <person name="Sun Q."/>
            <person name="Mori K."/>
        </authorList>
    </citation>
    <scope>NUCLEOTIDE SEQUENCE [LARGE SCALE GENOMIC DNA]</scope>
    <source>
        <strain evidence="4 5">TBRC 0563</strain>
    </source>
</reference>
<dbReference type="InterPro" id="IPR028098">
    <property type="entry name" value="Glyco_trans_4-like_N"/>
</dbReference>
<proteinExistence type="predicted"/>
<dbReference type="Proteomes" id="UP001589627">
    <property type="component" value="Unassembled WGS sequence"/>
</dbReference>
<dbReference type="Pfam" id="PF13579">
    <property type="entry name" value="Glyco_trans_4_4"/>
    <property type="match status" value="1"/>
</dbReference>
<keyword evidence="1" id="KW-0328">Glycosyltransferase</keyword>
<evidence type="ECO:0000313" key="4">
    <source>
        <dbReference type="EMBL" id="MFB9840081.1"/>
    </source>
</evidence>
<evidence type="ECO:0000259" key="3">
    <source>
        <dbReference type="Pfam" id="PF13579"/>
    </source>
</evidence>
<comment type="caution">
    <text evidence="4">The sequence shown here is derived from an EMBL/GenBank/DDBJ whole genome shotgun (WGS) entry which is preliminary data.</text>
</comment>
<accession>A0ABV5YYG6</accession>
<dbReference type="SUPFAM" id="SSF53756">
    <property type="entry name" value="UDP-Glycosyltransferase/glycogen phosphorylase"/>
    <property type="match status" value="1"/>
</dbReference>
<keyword evidence="2" id="KW-0808">Transferase</keyword>
<keyword evidence="5" id="KW-1185">Reference proteome</keyword>
<feature type="domain" description="Glycosyltransferase subfamily 4-like N-terminal" evidence="3">
    <location>
        <begin position="34"/>
        <end position="198"/>
    </location>
</feature>
<sequence>MSERIAKRGPHGRAGIGTGERIRVMRIIARMNVGGPALQASVLMRGLDQELFDQRLYTGTVEPGEADYLDLRARDVAPHRVATLGRSIRPTDDARAVASLVAEMRRFRPHIVHTHTAKAGLLGRTAAVLARVPTRVHTYHGHLLYGYFSPAKTKMVVHSERMSARLCDRLIAVGTRVRDELVAAGIGRAEQYAVVPPGTELGPPPDRASARLAL</sequence>
<dbReference type="RefSeq" id="WP_378213293.1">
    <property type="nucleotide sequence ID" value="NZ_JBHLZP010000915.1"/>
</dbReference>
<dbReference type="EMBL" id="JBHLZP010000915">
    <property type="protein sequence ID" value="MFB9840081.1"/>
    <property type="molecule type" value="Genomic_DNA"/>
</dbReference>
<name>A0ABV5YYG6_9ACTN</name>
<evidence type="ECO:0000313" key="5">
    <source>
        <dbReference type="Proteomes" id="UP001589627"/>
    </source>
</evidence>